<evidence type="ECO:0000313" key="1">
    <source>
        <dbReference type="EMBL" id="MPC11039.1"/>
    </source>
</evidence>
<accession>A0A5B7CNM8</accession>
<gene>
    <name evidence="1" type="ORF">E2C01_003692</name>
</gene>
<dbReference type="AlphaFoldDB" id="A0A5B7CNM8"/>
<evidence type="ECO:0000313" key="2">
    <source>
        <dbReference type="Proteomes" id="UP000324222"/>
    </source>
</evidence>
<keyword evidence="2" id="KW-1185">Reference proteome</keyword>
<comment type="caution">
    <text evidence="1">The sequence shown here is derived from an EMBL/GenBank/DDBJ whole genome shotgun (WGS) entry which is preliminary data.</text>
</comment>
<name>A0A5B7CNM8_PORTR</name>
<dbReference type="Proteomes" id="UP000324222">
    <property type="component" value="Unassembled WGS sequence"/>
</dbReference>
<reference evidence="1 2" key="1">
    <citation type="submission" date="2019-05" db="EMBL/GenBank/DDBJ databases">
        <title>Another draft genome of Portunus trituberculatus and its Hox gene families provides insights of decapod evolution.</title>
        <authorList>
            <person name="Jeong J.-H."/>
            <person name="Song I."/>
            <person name="Kim S."/>
            <person name="Choi T."/>
            <person name="Kim D."/>
            <person name="Ryu S."/>
            <person name="Kim W."/>
        </authorList>
    </citation>
    <scope>NUCLEOTIDE SEQUENCE [LARGE SCALE GENOMIC DNA]</scope>
    <source>
        <tissue evidence="1">Muscle</tissue>
    </source>
</reference>
<proteinExistence type="predicted"/>
<organism evidence="1 2">
    <name type="scientific">Portunus trituberculatus</name>
    <name type="common">Swimming crab</name>
    <name type="synonym">Neptunus trituberculatus</name>
    <dbReference type="NCBI Taxonomy" id="210409"/>
    <lineage>
        <taxon>Eukaryota</taxon>
        <taxon>Metazoa</taxon>
        <taxon>Ecdysozoa</taxon>
        <taxon>Arthropoda</taxon>
        <taxon>Crustacea</taxon>
        <taxon>Multicrustacea</taxon>
        <taxon>Malacostraca</taxon>
        <taxon>Eumalacostraca</taxon>
        <taxon>Eucarida</taxon>
        <taxon>Decapoda</taxon>
        <taxon>Pleocyemata</taxon>
        <taxon>Brachyura</taxon>
        <taxon>Eubrachyura</taxon>
        <taxon>Portunoidea</taxon>
        <taxon>Portunidae</taxon>
        <taxon>Portuninae</taxon>
        <taxon>Portunus</taxon>
    </lineage>
</organism>
<protein>
    <submittedName>
        <fullName evidence="1">Uncharacterized protein</fullName>
    </submittedName>
</protein>
<sequence>MSAGRTAAQISDKDILRTVLLICSDAARGEVPHTSIEAALTQFVVLHQEVPELFHLHLSLNLFAHPSSIKGSHGAGIWGGRKCVMDGRKWRI</sequence>
<dbReference type="EMBL" id="VSRR010000142">
    <property type="protein sequence ID" value="MPC11039.1"/>
    <property type="molecule type" value="Genomic_DNA"/>
</dbReference>